<comment type="caution">
    <text evidence="1">The sequence shown here is derived from an EMBL/GenBank/DDBJ whole genome shotgun (WGS) entry which is preliminary data.</text>
</comment>
<dbReference type="EMBL" id="WXXP01000338">
    <property type="protein sequence ID" value="NEK55227.1"/>
    <property type="molecule type" value="Genomic_DNA"/>
</dbReference>
<name>A0A6P0DSA0_RHILE</name>
<gene>
    <name evidence="1" type="ORF">GUK36_38995</name>
</gene>
<dbReference type="RefSeq" id="WP_164001058.1">
    <property type="nucleotide sequence ID" value="NZ_JAAXBZ010000025.1"/>
</dbReference>
<sequence length="62" mass="6835">MSDDIYVPAKKGARIPMPGGQPDWPEDGRPVNFTSPFENRLVRDGTIVLAKKPKKPDGEGEK</sequence>
<dbReference type="Proteomes" id="UP000471409">
    <property type="component" value="Unassembled WGS sequence"/>
</dbReference>
<evidence type="ECO:0008006" key="3">
    <source>
        <dbReference type="Google" id="ProtNLM"/>
    </source>
</evidence>
<protein>
    <recommendedName>
        <fullName evidence="3">DUF2635 domain-containing protein</fullName>
    </recommendedName>
</protein>
<evidence type="ECO:0000313" key="1">
    <source>
        <dbReference type="EMBL" id="NEK55227.1"/>
    </source>
</evidence>
<dbReference type="AlphaFoldDB" id="A0A6P0DSA0"/>
<proteinExistence type="predicted"/>
<reference evidence="1 2" key="1">
    <citation type="submission" date="2020-01" db="EMBL/GenBank/DDBJ databases">
        <title>Rhizobium genotypes associated with high levels of biological nitrogen fixation by grain legumes in a temperate-maritime cropping system.</title>
        <authorList>
            <person name="Maluk M."/>
            <person name="Francesc Ferrando Molina F."/>
            <person name="Lopez Del Egido L."/>
            <person name="Lafos M."/>
            <person name="Langarica-Fuentes A."/>
            <person name="Gebre Yohannes G."/>
            <person name="Young M.W."/>
            <person name="Martin P."/>
            <person name="Gantlett R."/>
            <person name="Kenicer G."/>
            <person name="Hawes C."/>
            <person name="Begg G.S."/>
            <person name="Quilliam R.S."/>
            <person name="Squire G.R."/>
            <person name="Poole P.S."/>
            <person name="Young P.W."/>
            <person name="Iannetta P.M."/>
            <person name="James E.K."/>
        </authorList>
    </citation>
    <scope>NUCLEOTIDE SEQUENCE [LARGE SCALE GENOMIC DNA]</scope>
    <source>
        <strain evidence="1 2">JHI944</strain>
    </source>
</reference>
<accession>A0A6P0DSA0</accession>
<evidence type="ECO:0000313" key="2">
    <source>
        <dbReference type="Proteomes" id="UP000471409"/>
    </source>
</evidence>
<organism evidence="1 2">
    <name type="scientific">Rhizobium leguminosarum</name>
    <dbReference type="NCBI Taxonomy" id="384"/>
    <lineage>
        <taxon>Bacteria</taxon>
        <taxon>Pseudomonadati</taxon>
        <taxon>Pseudomonadota</taxon>
        <taxon>Alphaproteobacteria</taxon>
        <taxon>Hyphomicrobiales</taxon>
        <taxon>Rhizobiaceae</taxon>
        <taxon>Rhizobium/Agrobacterium group</taxon>
        <taxon>Rhizobium</taxon>
    </lineage>
</organism>